<dbReference type="EMBL" id="JBIGIA010000002">
    <property type="protein sequence ID" value="MFG6455722.1"/>
    <property type="molecule type" value="Genomic_DNA"/>
</dbReference>
<dbReference type="Proteomes" id="UP001606305">
    <property type="component" value="Unassembled WGS sequence"/>
</dbReference>
<reference evidence="2 3" key="1">
    <citation type="submission" date="2024-09" db="EMBL/GenBank/DDBJ databases">
        <title>Novel species of the genus Pelomonas and Roseateles isolated from streams.</title>
        <authorList>
            <person name="Lu H."/>
        </authorList>
    </citation>
    <scope>NUCLEOTIDE SEQUENCE [LARGE SCALE GENOMIC DNA]</scope>
    <source>
        <strain evidence="2 3">BYS96W</strain>
    </source>
</reference>
<feature type="signal peptide" evidence="1">
    <location>
        <begin position="1"/>
        <end position="36"/>
    </location>
</feature>
<gene>
    <name evidence="2" type="ORF">ACG00X_02650</name>
</gene>
<dbReference type="RefSeq" id="WP_394486385.1">
    <property type="nucleotide sequence ID" value="NZ_JBIGIA010000002.1"/>
</dbReference>
<feature type="chain" id="PRO_5046166582" description="Lipoprotein" evidence="1">
    <location>
        <begin position="37"/>
        <end position="128"/>
    </location>
</feature>
<evidence type="ECO:0008006" key="4">
    <source>
        <dbReference type="Google" id="ProtNLM"/>
    </source>
</evidence>
<name>A0ABW7G1E4_9BURK</name>
<proteinExistence type="predicted"/>
<keyword evidence="1" id="KW-0732">Signal</keyword>
<protein>
    <recommendedName>
        <fullName evidence="4">Lipoprotein</fullName>
    </recommendedName>
</protein>
<keyword evidence="3" id="KW-1185">Reference proteome</keyword>
<organism evidence="2 3">
    <name type="scientific">Pelomonas nitida</name>
    <dbReference type="NCBI Taxonomy" id="3299027"/>
    <lineage>
        <taxon>Bacteria</taxon>
        <taxon>Pseudomonadati</taxon>
        <taxon>Pseudomonadota</taxon>
        <taxon>Betaproteobacteria</taxon>
        <taxon>Burkholderiales</taxon>
        <taxon>Sphaerotilaceae</taxon>
        <taxon>Roseateles</taxon>
    </lineage>
</organism>
<sequence length="128" mass="13193">MLTLLRPTSFRLPLLFALALALPGCMVVTRTTSAYNADCQVTQRRVTLEAQQVGAIGNCRNNAECTSLLAVYGLLAAGSAVVSGSVAVVGNVAYWLEEKAQCVKSGADSWLPKTGPAAQPAVAASAPA</sequence>
<evidence type="ECO:0000313" key="2">
    <source>
        <dbReference type="EMBL" id="MFG6455722.1"/>
    </source>
</evidence>
<evidence type="ECO:0000256" key="1">
    <source>
        <dbReference type="SAM" id="SignalP"/>
    </source>
</evidence>
<evidence type="ECO:0000313" key="3">
    <source>
        <dbReference type="Proteomes" id="UP001606305"/>
    </source>
</evidence>
<accession>A0ABW7G1E4</accession>
<comment type="caution">
    <text evidence="2">The sequence shown here is derived from an EMBL/GenBank/DDBJ whole genome shotgun (WGS) entry which is preliminary data.</text>
</comment>